<dbReference type="AlphaFoldDB" id="A0A0W0YX85"/>
<accession>A0A0W0YX85</accession>
<dbReference type="Pfam" id="PF07859">
    <property type="entry name" value="Abhydrolase_3"/>
    <property type="match status" value="1"/>
</dbReference>
<evidence type="ECO:0000256" key="2">
    <source>
        <dbReference type="ARBA" id="ARBA00022801"/>
    </source>
</evidence>
<keyword evidence="5" id="KW-1185">Reference proteome</keyword>
<dbReference type="GO" id="GO:0016787">
    <property type="term" value="F:hydrolase activity"/>
    <property type="evidence" value="ECO:0007669"/>
    <property type="project" value="UniProtKB-KW"/>
</dbReference>
<reference evidence="4 5" key="1">
    <citation type="submission" date="2015-11" db="EMBL/GenBank/DDBJ databases">
        <title>Genomic analysis of 38 Legionella species identifies large and diverse effector repertoires.</title>
        <authorList>
            <person name="Burstein D."/>
            <person name="Amaro F."/>
            <person name="Zusman T."/>
            <person name="Lifshitz Z."/>
            <person name="Cohen O."/>
            <person name="Gilbert J.A."/>
            <person name="Pupko T."/>
            <person name="Shuman H.A."/>
            <person name="Segal G."/>
        </authorList>
    </citation>
    <scope>NUCLEOTIDE SEQUENCE [LARGE SCALE GENOMIC DNA]</scope>
    <source>
        <strain evidence="4 5">Mt.St.Helens-9</strain>
    </source>
</reference>
<dbReference type="InterPro" id="IPR029058">
    <property type="entry name" value="AB_hydrolase_fold"/>
</dbReference>
<comment type="caution">
    <text evidence="4">The sequence shown here is derived from an EMBL/GenBank/DDBJ whole genome shotgun (WGS) entry which is preliminary data.</text>
</comment>
<dbReference type="InterPro" id="IPR050300">
    <property type="entry name" value="GDXG_lipolytic_enzyme"/>
</dbReference>
<evidence type="ECO:0000313" key="4">
    <source>
        <dbReference type="EMBL" id="KTD61448.1"/>
    </source>
</evidence>
<dbReference type="STRING" id="452.Lspi_2690"/>
<dbReference type="PROSITE" id="PS01173">
    <property type="entry name" value="LIPASE_GDXG_HIS"/>
    <property type="match status" value="1"/>
</dbReference>
<feature type="domain" description="Alpha/beta hydrolase fold-3" evidence="3">
    <location>
        <begin position="85"/>
        <end position="291"/>
    </location>
</feature>
<dbReference type="SUPFAM" id="SSF53474">
    <property type="entry name" value="alpha/beta-Hydrolases"/>
    <property type="match status" value="1"/>
</dbReference>
<evidence type="ECO:0000313" key="5">
    <source>
        <dbReference type="Proteomes" id="UP000054877"/>
    </source>
</evidence>
<proteinExistence type="inferred from homology"/>
<evidence type="ECO:0000259" key="3">
    <source>
        <dbReference type="Pfam" id="PF07859"/>
    </source>
</evidence>
<dbReference type="PANTHER" id="PTHR48081:SF8">
    <property type="entry name" value="ALPHA_BETA HYDROLASE FOLD-3 DOMAIN-CONTAINING PROTEIN-RELATED"/>
    <property type="match status" value="1"/>
</dbReference>
<dbReference type="OrthoDB" id="9806180at2"/>
<dbReference type="Proteomes" id="UP000054877">
    <property type="component" value="Unassembled WGS sequence"/>
</dbReference>
<dbReference type="InterPro" id="IPR002168">
    <property type="entry name" value="Lipase_GDXG_HIS_AS"/>
</dbReference>
<dbReference type="PANTHER" id="PTHR48081">
    <property type="entry name" value="AB HYDROLASE SUPERFAMILY PROTEIN C4A8.06C"/>
    <property type="match status" value="1"/>
</dbReference>
<gene>
    <name evidence="4" type="ORF">Lspi_2690</name>
</gene>
<dbReference type="EMBL" id="LNYX01000032">
    <property type="protein sequence ID" value="KTD61448.1"/>
    <property type="molecule type" value="Genomic_DNA"/>
</dbReference>
<dbReference type="InterPro" id="IPR013094">
    <property type="entry name" value="AB_hydrolase_3"/>
</dbReference>
<sequence>MTSGKLLNSEILQFLMQYNELMKTLPRDIPLAEARMMYENFAMNHAGVPLKMARIDDLNILNQEKNYWIPVRIYRPKPDTMLPGLLYFHGGGWQKGSLNTHDSICRNLALRGCCTVISVQWRLAPEHRFPAGLKDCHDVYHWLLHHAPLYNIDAQRIAIGGDSAGGNLAAALALCLKEQGTPQPVCQLLLYPSLDLTCGASSYQTYGEDYFLTTEKIHDYIKYYINQASDIENPLVSPLKANDLSGLASALIITAGFDPLRDEGEAYAGKLRQCHVPVIHKCYESMIHAFLHMTETVSEVRIIFNDIAKMLQQGFDRNIG</sequence>
<evidence type="ECO:0000256" key="1">
    <source>
        <dbReference type="ARBA" id="ARBA00010515"/>
    </source>
</evidence>
<name>A0A0W0YX85_LEGSP</name>
<dbReference type="PATRIC" id="fig|452.5.peg.2977"/>
<organism evidence="4 5">
    <name type="scientific">Legionella spiritensis</name>
    <dbReference type="NCBI Taxonomy" id="452"/>
    <lineage>
        <taxon>Bacteria</taxon>
        <taxon>Pseudomonadati</taxon>
        <taxon>Pseudomonadota</taxon>
        <taxon>Gammaproteobacteria</taxon>
        <taxon>Legionellales</taxon>
        <taxon>Legionellaceae</taxon>
        <taxon>Legionella</taxon>
    </lineage>
</organism>
<comment type="similarity">
    <text evidence="1">Belongs to the 'GDXG' lipolytic enzyme family.</text>
</comment>
<keyword evidence="2 4" id="KW-0378">Hydrolase</keyword>
<dbReference type="Gene3D" id="3.40.50.1820">
    <property type="entry name" value="alpha/beta hydrolase"/>
    <property type="match status" value="1"/>
</dbReference>
<protein>
    <submittedName>
        <fullName evidence="4">Alpha/beta hydrolase</fullName>
    </submittedName>
</protein>
<dbReference type="RefSeq" id="WP_058484607.1">
    <property type="nucleotide sequence ID" value="NZ_CAAAII010000007.1"/>
</dbReference>